<comment type="caution">
    <text evidence="1">The sequence shown here is derived from an EMBL/GenBank/DDBJ whole genome shotgun (WGS) entry which is preliminary data.</text>
</comment>
<sequence length="268" mass="31401">MPNKMSPQDRQKAENNIKQIIEQQLNKTFNSTKEMLEYINMNRVRIDWKSIDQTLGFISYHKKAFSQKLMKETIASNLFDPWPQEILLNIELRIKQLIMSNAVLQQMNEKEYIQARKQIMKVVEQELQLKQKPHSFKKVQDMMRYKIDSLAKHQVLQDESESSEEEVAVPTLLDQLQKLCDTQAKAQTTQVNQNTSQKEPIRVTFNNYIASVENGFVPPVKIPKISTQNIPPVSKIPYIKIEVKQEEPKPITLNQNYFFAHLRQDDAK</sequence>
<evidence type="ECO:0000313" key="3">
    <source>
        <dbReference type="Proteomes" id="UP001642409"/>
    </source>
</evidence>
<evidence type="ECO:0000313" key="1">
    <source>
        <dbReference type="EMBL" id="CAI9947175.1"/>
    </source>
</evidence>
<accession>A0AA86PVL2</accession>
<protein>
    <submittedName>
        <fullName evidence="2">Hypothetical_protein</fullName>
    </submittedName>
</protein>
<reference evidence="1" key="1">
    <citation type="submission" date="2023-06" db="EMBL/GenBank/DDBJ databases">
        <authorList>
            <person name="Kurt Z."/>
        </authorList>
    </citation>
    <scope>NUCLEOTIDE SEQUENCE</scope>
</reference>
<evidence type="ECO:0000313" key="2">
    <source>
        <dbReference type="EMBL" id="CAL6065711.1"/>
    </source>
</evidence>
<dbReference type="EMBL" id="CAXDID020000256">
    <property type="protein sequence ID" value="CAL6065711.1"/>
    <property type="molecule type" value="Genomic_DNA"/>
</dbReference>
<gene>
    <name evidence="1" type="ORF">HINF_LOCUS34820</name>
    <name evidence="2" type="ORF">HINF_LOCUS51973</name>
</gene>
<proteinExistence type="predicted"/>
<dbReference type="AlphaFoldDB" id="A0AA86PVL2"/>
<reference evidence="2 3" key="2">
    <citation type="submission" date="2024-07" db="EMBL/GenBank/DDBJ databases">
        <authorList>
            <person name="Akdeniz Z."/>
        </authorList>
    </citation>
    <scope>NUCLEOTIDE SEQUENCE [LARGE SCALE GENOMIC DNA]</scope>
</reference>
<dbReference type="EMBL" id="CATOUU010000773">
    <property type="protein sequence ID" value="CAI9947175.1"/>
    <property type="molecule type" value="Genomic_DNA"/>
</dbReference>
<dbReference type="Proteomes" id="UP001642409">
    <property type="component" value="Unassembled WGS sequence"/>
</dbReference>
<keyword evidence="3" id="KW-1185">Reference proteome</keyword>
<organism evidence="1">
    <name type="scientific">Hexamita inflata</name>
    <dbReference type="NCBI Taxonomy" id="28002"/>
    <lineage>
        <taxon>Eukaryota</taxon>
        <taxon>Metamonada</taxon>
        <taxon>Diplomonadida</taxon>
        <taxon>Hexamitidae</taxon>
        <taxon>Hexamitinae</taxon>
        <taxon>Hexamita</taxon>
    </lineage>
</organism>
<name>A0AA86PVL2_9EUKA</name>